<organism evidence="3 4">
    <name type="scientific">Scheffersomyces stipitis (strain ATCC 58785 / CBS 6054 / NBRC 10063 / NRRL Y-11545)</name>
    <name type="common">Yeast</name>
    <name type="synonym">Pichia stipitis</name>
    <dbReference type="NCBI Taxonomy" id="322104"/>
    <lineage>
        <taxon>Eukaryota</taxon>
        <taxon>Fungi</taxon>
        <taxon>Dikarya</taxon>
        <taxon>Ascomycota</taxon>
        <taxon>Saccharomycotina</taxon>
        <taxon>Pichiomycetes</taxon>
        <taxon>Debaryomycetaceae</taxon>
        <taxon>Scheffersomyces</taxon>
    </lineage>
</organism>
<dbReference type="HOGENOM" id="CLU_036827_2_1_1"/>
<evidence type="ECO:0000313" key="3">
    <source>
        <dbReference type="EMBL" id="ABN66168.2"/>
    </source>
</evidence>
<keyword evidence="4" id="KW-1185">Reference proteome</keyword>
<dbReference type="GO" id="GO:0006897">
    <property type="term" value="P:endocytosis"/>
    <property type="evidence" value="ECO:0007669"/>
    <property type="project" value="InterPro"/>
</dbReference>
<dbReference type="STRING" id="322104.A3LU24"/>
<feature type="region of interest" description="Disordered" evidence="1">
    <location>
        <begin position="336"/>
        <end position="437"/>
    </location>
</feature>
<dbReference type="OMA" id="YGSVHRQ"/>
<dbReference type="GO" id="GO:0030479">
    <property type="term" value="C:actin cortical patch"/>
    <property type="evidence" value="ECO:0007669"/>
    <property type="project" value="TreeGrafter"/>
</dbReference>
<dbReference type="PANTHER" id="PTHR47789">
    <property type="entry name" value="LAS SEVENTEEN-BINDING PROTEIN 5"/>
    <property type="match status" value="1"/>
</dbReference>
<dbReference type="Gene3D" id="1.25.40.90">
    <property type="match status" value="1"/>
</dbReference>
<feature type="region of interest" description="Disordered" evidence="1">
    <location>
        <begin position="157"/>
        <end position="210"/>
    </location>
</feature>
<accession>A3LU24</accession>
<dbReference type="RefSeq" id="XP_001384197.2">
    <property type="nucleotide sequence ID" value="XM_001384160.1"/>
</dbReference>
<dbReference type="PANTHER" id="PTHR47789:SF1">
    <property type="entry name" value="LAS SEVENTEEN-BINDING PROTEIN 5"/>
    <property type="match status" value="1"/>
</dbReference>
<dbReference type="GO" id="GO:0007015">
    <property type="term" value="P:actin filament organization"/>
    <property type="evidence" value="ECO:0007669"/>
    <property type="project" value="InterPro"/>
</dbReference>
<protein>
    <recommendedName>
        <fullName evidence="2">VHS domain-containing protein</fullName>
    </recommendedName>
</protein>
<dbReference type="InterPro" id="IPR044103">
    <property type="entry name" value="GAT_LSB5"/>
</dbReference>
<dbReference type="GO" id="GO:0035091">
    <property type="term" value="F:phosphatidylinositol binding"/>
    <property type="evidence" value="ECO:0007669"/>
    <property type="project" value="InterPro"/>
</dbReference>
<dbReference type="SUPFAM" id="SSF48464">
    <property type="entry name" value="ENTH/VHS domain"/>
    <property type="match status" value="1"/>
</dbReference>
<dbReference type="KEGG" id="pic:PICST_45928"/>
<dbReference type="PROSITE" id="PS50179">
    <property type="entry name" value="VHS"/>
    <property type="match status" value="1"/>
</dbReference>
<name>A3LU24_PICST</name>
<dbReference type="InterPro" id="IPR002014">
    <property type="entry name" value="VHS_dom"/>
</dbReference>
<evidence type="ECO:0000313" key="4">
    <source>
        <dbReference type="Proteomes" id="UP000002258"/>
    </source>
</evidence>
<feature type="compositionally biased region" description="Basic residues" evidence="1">
    <location>
        <begin position="197"/>
        <end position="210"/>
    </location>
</feature>
<dbReference type="Pfam" id="PF00790">
    <property type="entry name" value="VHS"/>
    <property type="match status" value="1"/>
</dbReference>
<feature type="domain" description="VHS" evidence="2">
    <location>
        <begin position="19"/>
        <end position="151"/>
    </location>
</feature>
<dbReference type="CDD" id="cd16980">
    <property type="entry name" value="VHS_Lsb5"/>
    <property type="match status" value="1"/>
</dbReference>
<dbReference type="Proteomes" id="UP000002258">
    <property type="component" value="Chromosome 4"/>
</dbReference>
<dbReference type="InParanoid" id="A3LU24"/>
<dbReference type="SUPFAM" id="SSF89009">
    <property type="entry name" value="GAT-like domain"/>
    <property type="match status" value="1"/>
</dbReference>
<dbReference type="GO" id="GO:0007034">
    <property type="term" value="P:vacuolar transport"/>
    <property type="evidence" value="ECO:0007669"/>
    <property type="project" value="UniProtKB-ARBA"/>
</dbReference>
<sequence length="437" mass="48583">MPIFGEKPYTSISVKINQLASNKNDDIDDSIELYLSDLLELIKLQPNSGAVEAARAVRKKIKYGDTVQEQLRALSILELLVLNGGKNVGPTLARDDKLIDVLKGILSGNGKTGTGLSYDKEIFDQVRALAIGWKSELAELDGYKYLASLWQFYSGSSRNRAHSRPQSPPLSSSPRTPRSPPPRPRVASPYSESNSKKDKKDKKDKKKKKRKGIVYADEQFEIPQINYKIEAPRIRTLIADCYTHTTALSNSLLTLPADISPHDDDKAMKEFDKCRSIRRKVLRYLQYVGAGDDGNKSKEVLALDEEFLGSLINSNEQLVEVFKKFDLKCGYSAANPAPNYDQRDIDNGVSESSDESYYSSESESEPEEESISGRLQKATIEGPSSRAKSPPPPRPVKPSALQRPHSKPKQLAKTESTDTLEADPFGDTHAVTRSVYD</sequence>
<dbReference type="FunCoup" id="A3LU24">
    <property type="interactions" value="24"/>
</dbReference>
<evidence type="ECO:0000256" key="1">
    <source>
        <dbReference type="SAM" id="MobiDB-lite"/>
    </source>
</evidence>
<evidence type="ECO:0000259" key="2">
    <source>
        <dbReference type="PROSITE" id="PS50179"/>
    </source>
</evidence>
<dbReference type="GO" id="GO:0043130">
    <property type="term" value="F:ubiquitin binding"/>
    <property type="evidence" value="ECO:0007669"/>
    <property type="project" value="InterPro"/>
</dbReference>
<dbReference type="EMBL" id="CP000498">
    <property type="protein sequence ID" value="ABN66168.2"/>
    <property type="molecule type" value="Genomic_DNA"/>
</dbReference>
<dbReference type="GeneID" id="4838610"/>
<dbReference type="GO" id="GO:0051666">
    <property type="term" value="P:actin cortical patch localization"/>
    <property type="evidence" value="ECO:0007669"/>
    <property type="project" value="TreeGrafter"/>
</dbReference>
<gene>
    <name evidence="3" type="ORF">PICST_45928</name>
</gene>
<dbReference type="CDD" id="cd14232">
    <property type="entry name" value="GAT_LSB5"/>
    <property type="match status" value="1"/>
</dbReference>
<dbReference type="AlphaFoldDB" id="A3LU24"/>
<proteinExistence type="predicted"/>
<dbReference type="InterPro" id="IPR008942">
    <property type="entry name" value="ENTH_VHS"/>
</dbReference>
<dbReference type="eggNOG" id="KOG1087">
    <property type="taxonomic scope" value="Eukaryota"/>
</dbReference>
<dbReference type="OrthoDB" id="10068368at2759"/>
<reference evidence="3 4" key="1">
    <citation type="journal article" date="2007" name="Nat. Biotechnol.">
        <title>Genome sequence of the lignocellulose-bioconverting and xylose-fermenting yeast Pichia stipitis.</title>
        <authorList>
            <person name="Jeffries T.W."/>
            <person name="Grigoriev I.V."/>
            <person name="Grimwood J."/>
            <person name="Laplaza J.M."/>
            <person name="Aerts A."/>
            <person name="Salamov A."/>
            <person name="Schmutz J."/>
            <person name="Lindquist E."/>
            <person name="Dehal P."/>
            <person name="Shapiro H."/>
            <person name="Jin Y.S."/>
            <person name="Passoth V."/>
            <person name="Richardson P.M."/>
        </authorList>
    </citation>
    <scope>NUCLEOTIDE SEQUENCE [LARGE SCALE GENOMIC DNA]</scope>
    <source>
        <strain evidence="4">ATCC 58785 / CBS 6054 / NBRC 10063 / NRRL Y-11545</strain>
    </source>
</reference>
<dbReference type="InterPro" id="IPR045007">
    <property type="entry name" value="LSB5"/>
</dbReference>